<evidence type="ECO:0000259" key="1">
    <source>
        <dbReference type="PROSITE" id="PS51745"/>
    </source>
</evidence>
<name>A0A498NR75_LABRO</name>
<comment type="caution">
    <text evidence="2">The sequence shown here is derived from an EMBL/GenBank/DDBJ whole genome shotgun (WGS) entry which is preliminary data.</text>
</comment>
<evidence type="ECO:0000313" key="2">
    <source>
        <dbReference type="EMBL" id="RXN34570.1"/>
    </source>
</evidence>
<proteinExistence type="predicted"/>
<dbReference type="InterPro" id="IPR000270">
    <property type="entry name" value="PB1_dom"/>
</dbReference>
<evidence type="ECO:0000313" key="3">
    <source>
        <dbReference type="Proteomes" id="UP000290572"/>
    </source>
</evidence>
<keyword evidence="2" id="KW-0418">Kinase</keyword>
<dbReference type="EMBL" id="QBIY01011171">
    <property type="protein sequence ID" value="RXN34570.1"/>
    <property type="molecule type" value="Genomic_DNA"/>
</dbReference>
<dbReference type="Proteomes" id="UP000290572">
    <property type="component" value="Unassembled WGS sequence"/>
</dbReference>
<dbReference type="Gene3D" id="3.10.20.90">
    <property type="entry name" value="Phosphatidylinositol 3-kinase Catalytic Subunit, Chain A, domain 1"/>
    <property type="match status" value="1"/>
</dbReference>
<dbReference type="SUPFAM" id="SSF54277">
    <property type="entry name" value="CAD &amp; PB1 domains"/>
    <property type="match status" value="1"/>
</dbReference>
<dbReference type="SMART" id="SM00666">
    <property type="entry name" value="PB1"/>
    <property type="match status" value="1"/>
</dbReference>
<sequence length="119" mass="13259">MPVSNGSMMDLPSEYVKVKAHYGGDMLISDLDLAMTYTQVCEEVRTMCGVRKEMPITLKWIDDEGDPCTISSQMELEEAFRIYSRDPRSGLLLHVFPSIPEKPGMPCPGEDNSTGEVLV</sequence>
<dbReference type="PROSITE" id="PS51745">
    <property type="entry name" value="PB1"/>
    <property type="match status" value="1"/>
</dbReference>
<dbReference type="AlphaFoldDB" id="A0A498NR75"/>
<protein>
    <submittedName>
        <fullName evidence="2">Kinase C zeta type-like isoform X1</fullName>
    </submittedName>
</protein>
<accession>A0A498NR75</accession>
<feature type="domain" description="PB1" evidence="1">
    <location>
        <begin position="15"/>
        <end position="98"/>
    </location>
</feature>
<dbReference type="InterPro" id="IPR053793">
    <property type="entry name" value="PB1-like"/>
</dbReference>
<dbReference type="FunFam" id="3.10.20.90:FF:000071">
    <property type="entry name" value="Protein kinase C"/>
    <property type="match status" value="1"/>
</dbReference>
<keyword evidence="3" id="KW-1185">Reference proteome</keyword>
<dbReference type="Pfam" id="PF00564">
    <property type="entry name" value="PB1"/>
    <property type="match status" value="1"/>
</dbReference>
<gene>
    <name evidence="2" type="ORF">ROHU_014900</name>
</gene>
<organism evidence="2 3">
    <name type="scientific">Labeo rohita</name>
    <name type="common">Indian major carp</name>
    <name type="synonym">Cyprinus rohita</name>
    <dbReference type="NCBI Taxonomy" id="84645"/>
    <lineage>
        <taxon>Eukaryota</taxon>
        <taxon>Metazoa</taxon>
        <taxon>Chordata</taxon>
        <taxon>Craniata</taxon>
        <taxon>Vertebrata</taxon>
        <taxon>Euteleostomi</taxon>
        <taxon>Actinopterygii</taxon>
        <taxon>Neopterygii</taxon>
        <taxon>Teleostei</taxon>
        <taxon>Ostariophysi</taxon>
        <taxon>Cypriniformes</taxon>
        <taxon>Cyprinidae</taxon>
        <taxon>Labeoninae</taxon>
        <taxon>Labeonini</taxon>
        <taxon>Labeo</taxon>
    </lineage>
</organism>
<keyword evidence="2" id="KW-0808">Transferase</keyword>
<dbReference type="STRING" id="84645.A0A498NR75"/>
<dbReference type="GO" id="GO:0016301">
    <property type="term" value="F:kinase activity"/>
    <property type="evidence" value="ECO:0007669"/>
    <property type="project" value="UniProtKB-KW"/>
</dbReference>
<reference evidence="2 3" key="1">
    <citation type="submission" date="2018-03" db="EMBL/GenBank/DDBJ databases">
        <title>Draft genome sequence of Rohu Carp (Labeo rohita).</title>
        <authorList>
            <person name="Das P."/>
            <person name="Kushwaha B."/>
            <person name="Joshi C.G."/>
            <person name="Kumar D."/>
            <person name="Nagpure N.S."/>
            <person name="Sahoo L."/>
            <person name="Das S.P."/>
            <person name="Bit A."/>
            <person name="Patnaik S."/>
            <person name="Meher P.K."/>
            <person name="Jayasankar P."/>
            <person name="Koringa P.G."/>
            <person name="Patel N.V."/>
            <person name="Hinsu A.T."/>
            <person name="Kumar R."/>
            <person name="Pandey M."/>
            <person name="Agarwal S."/>
            <person name="Srivastava S."/>
            <person name="Singh M."/>
            <person name="Iquebal M.A."/>
            <person name="Jaiswal S."/>
            <person name="Angadi U.B."/>
            <person name="Kumar N."/>
            <person name="Raza M."/>
            <person name="Shah T.M."/>
            <person name="Rai A."/>
            <person name="Jena J.K."/>
        </authorList>
    </citation>
    <scope>NUCLEOTIDE SEQUENCE [LARGE SCALE GENOMIC DNA]</scope>
    <source>
        <strain evidence="2">DASCIFA01</strain>
        <tissue evidence="2">Testis</tissue>
    </source>
</reference>